<dbReference type="Proteomes" id="UP000199034">
    <property type="component" value="Unassembled WGS sequence"/>
</dbReference>
<dbReference type="GO" id="GO:0006275">
    <property type="term" value="P:regulation of DNA replication"/>
    <property type="evidence" value="ECO:0007669"/>
    <property type="project" value="InterPro"/>
</dbReference>
<dbReference type="GO" id="GO:0006270">
    <property type="term" value="P:DNA replication initiation"/>
    <property type="evidence" value="ECO:0007669"/>
    <property type="project" value="InterPro"/>
</dbReference>
<keyword evidence="3" id="KW-1185">Reference proteome</keyword>
<evidence type="ECO:0000259" key="1">
    <source>
        <dbReference type="SMART" id="SM00760"/>
    </source>
</evidence>
<evidence type="ECO:0000313" key="2">
    <source>
        <dbReference type="EMBL" id="SDC45461.1"/>
    </source>
</evidence>
<dbReference type="InterPro" id="IPR013159">
    <property type="entry name" value="DnaA_C"/>
</dbReference>
<sequence length="145" mass="16163">MTRLDELYEMRAAIDAEIERERRQLWRMAQLRDDVADLLQGLSTTTAVTLRAVAAAYAVEVTQIIGRDRHHAVVAARHVAAFLLRDQGLSLPKVGRALGRDHTTAMNSCKRVAESVQLGRQADRIRTELTRASRETAAEMERGAA</sequence>
<dbReference type="Gene3D" id="1.10.1750.10">
    <property type="match status" value="1"/>
</dbReference>
<dbReference type="SMART" id="SM00760">
    <property type="entry name" value="Bac_DnaA_C"/>
    <property type="match status" value="1"/>
</dbReference>
<feature type="domain" description="Chromosomal replication initiator DnaA C-terminal" evidence="1">
    <location>
        <begin position="45"/>
        <end position="112"/>
    </location>
</feature>
<dbReference type="RefSeq" id="WP_090851692.1">
    <property type="nucleotide sequence ID" value="NZ_FMZM01000002.1"/>
</dbReference>
<dbReference type="InterPro" id="IPR010921">
    <property type="entry name" value="Trp_repressor/repl_initiator"/>
</dbReference>
<dbReference type="GO" id="GO:0043565">
    <property type="term" value="F:sequence-specific DNA binding"/>
    <property type="evidence" value="ECO:0007669"/>
    <property type="project" value="InterPro"/>
</dbReference>
<protein>
    <submittedName>
        <fullName evidence="2">DnaA protein helix-turn-helix</fullName>
    </submittedName>
</protein>
<evidence type="ECO:0000313" key="3">
    <source>
        <dbReference type="Proteomes" id="UP000199034"/>
    </source>
</evidence>
<dbReference type="PANTHER" id="PTHR30050:SF4">
    <property type="entry name" value="ATP-BINDING PROTEIN RV3427C IN INSERTION SEQUENCE-RELATED"/>
    <property type="match status" value="1"/>
</dbReference>
<dbReference type="PANTHER" id="PTHR30050">
    <property type="entry name" value="CHROMOSOMAL REPLICATION INITIATOR PROTEIN DNAA"/>
    <property type="match status" value="1"/>
</dbReference>
<reference evidence="2 3" key="1">
    <citation type="submission" date="2016-10" db="EMBL/GenBank/DDBJ databases">
        <authorList>
            <person name="de Groot N.N."/>
        </authorList>
    </citation>
    <scope>NUCLEOTIDE SEQUENCE [LARGE SCALE GENOMIC DNA]</scope>
    <source>
        <strain evidence="2 3">CGMCC 4.6858</strain>
    </source>
</reference>
<organism evidence="2 3">
    <name type="scientific">Nocardioides lianchengensis</name>
    <dbReference type="NCBI Taxonomy" id="1045774"/>
    <lineage>
        <taxon>Bacteria</taxon>
        <taxon>Bacillati</taxon>
        <taxon>Actinomycetota</taxon>
        <taxon>Actinomycetes</taxon>
        <taxon>Propionibacteriales</taxon>
        <taxon>Nocardioidaceae</taxon>
        <taxon>Nocardioides</taxon>
    </lineage>
</organism>
<name>A0A1G6LQJ3_9ACTN</name>
<dbReference type="GO" id="GO:0005524">
    <property type="term" value="F:ATP binding"/>
    <property type="evidence" value="ECO:0007669"/>
    <property type="project" value="InterPro"/>
</dbReference>
<proteinExistence type="predicted"/>
<accession>A0A1G6LQJ3</accession>
<dbReference type="STRING" id="1045774.SAMN05421872_102328"/>
<gene>
    <name evidence="2" type="ORF">SAMN05421872_102328</name>
</gene>
<dbReference type="AlphaFoldDB" id="A0A1G6LQJ3"/>
<dbReference type="EMBL" id="FMZM01000002">
    <property type="protein sequence ID" value="SDC45461.1"/>
    <property type="molecule type" value="Genomic_DNA"/>
</dbReference>
<dbReference type="SUPFAM" id="SSF48295">
    <property type="entry name" value="TrpR-like"/>
    <property type="match status" value="1"/>
</dbReference>
<dbReference type="Pfam" id="PF08299">
    <property type="entry name" value="Bac_DnaA_C"/>
    <property type="match status" value="1"/>
</dbReference>